<evidence type="ECO:0000256" key="3">
    <source>
        <dbReference type="ARBA" id="ARBA00022833"/>
    </source>
</evidence>
<comment type="caution">
    <text evidence="4">The sequence shown here is derived from an EMBL/GenBank/DDBJ whole genome shotgun (WGS) entry which is preliminary data.</text>
</comment>
<dbReference type="PANTHER" id="PTHR34535:SF3">
    <property type="entry name" value="HYDROGENASE MATURATION FACTOR HYPA"/>
    <property type="match status" value="1"/>
</dbReference>
<evidence type="ECO:0000256" key="2">
    <source>
        <dbReference type="ARBA" id="ARBA00022723"/>
    </source>
</evidence>
<dbReference type="InterPro" id="IPR000688">
    <property type="entry name" value="HypA/HybF"/>
</dbReference>
<keyword evidence="3" id="KW-0862">Zinc</keyword>
<keyword evidence="2" id="KW-0479">Metal-binding</keyword>
<dbReference type="AlphaFoldDB" id="A0A939C7E7"/>
<reference evidence="4" key="1">
    <citation type="submission" date="2021-01" db="EMBL/GenBank/DDBJ databases">
        <title>Active Sulfur Cycling in an Early Earth Analoge.</title>
        <authorList>
            <person name="Hahn C.R."/>
            <person name="Youssef N.H."/>
            <person name="Elshahed M."/>
        </authorList>
    </citation>
    <scope>NUCLEOTIDE SEQUENCE</scope>
    <source>
        <strain evidence="4">Zod_Metabat.1151</strain>
    </source>
</reference>
<gene>
    <name evidence="4" type="ORF">JW744_03875</name>
</gene>
<dbReference type="EMBL" id="JAFGDB010000063">
    <property type="protein sequence ID" value="MBN2067579.1"/>
    <property type="molecule type" value="Genomic_DNA"/>
</dbReference>
<organism evidence="4 5">
    <name type="scientific">Candidatus Iainarchaeum sp</name>
    <dbReference type="NCBI Taxonomy" id="3101447"/>
    <lineage>
        <taxon>Archaea</taxon>
        <taxon>Candidatus Iainarchaeota</taxon>
        <taxon>Candidatus Iainarchaeia</taxon>
        <taxon>Candidatus Iainarchaeales</taxon>
        <taxon>Candidatus Iainarchaeaceae</taxon>
        <taxon>Candidatus Iainarchaeum</taxon>
    </lineage>
</organism>
<dbReference type="GO" id="GO:0016151">
    <property type="term" value="F:nickel cation binding"/>
    <property type="evidence" value="ECO:0007669"/>
    <property type="project" value="InterPro"/>
</dbReference>
<dbReference type="Proteomes" id="UP000809243">
    <property type="component" value="Unassembled WGS sequence"/>
</dbReference>
<dbReference type="PANTHER" id="PTHR34535">
    <property type="entry name" value="HYDROGENASE MATURATION FACTOR HYPA"/>
    <property type="match status" value="1"/>
</dbReference>
<keyword evidence="1" id="KW-0533">Nickel</keyword>
<protein>
    <submittedName>
        <fullName evidence="4">Hydrogenase maturation nickel metallochaperone HypA</fullName>
    </submittedName>
</protein>
<dbReference type="GO" id="GO:0008270">
    <property type="term" value="F:zinc ion binding"/>
    <property type="evidence" value="ECO:0007669"/>
    <property type="project" value="TreeGrafter"/>
</dbReference>
<dbReference type="Pfam" id="PF01155">
    <property type="entry name" value="HypA"/>
    <property type="match status" value="1"/>
</dbReference>
<sequence length="133" mass="15411">MYWLVLMHDFSIVQAVVNAVLERAKGRPLSEVEISLAIGRLKHLHDENLLFWVQELLRKEFGQSLRVKLRVEGIDPEIECGCGFRGKVKDFKVTHEMAHQGLFELHCPKCKGTDYELLHGNDAKITEIKWKEK</sequence>
<proteinExistence type="predicted"/>
<evidence type="ECO:0000256" key="1">
    <source>
        <dbReference type="ARBA" id="ARBA00022596"/>
    </source>
</evidence>
<evidence type="ECO:0000313" key="4">
    <source>
        <dbReference type="EMBL" id="MBN2067579.1"/>
    </source>
</evidence>
<dbReference type="GO" id="GO:0051604">
    <property type="term" value="P:protein maturation"/>
    <property type="evidence" value="ECO:0007669"/>
    <property type="project" value="InterPro"/>
</dbReference>
<name>A0A939C7E7_9ARCH</name>
<evidence type="ECO:0000313" key="5">
    <source>
        <dbReference type="Proteomes" id="UP000809243"/>
    </source>
</evidence>
<dbReference type="Gene3D" id="3.30.2320.80">
    <property type="match status" value="1"/>
</dbReference>
<accession>A0A939C7E7</accession>